<evidence type="ECO:0000313" key="3">
    <source>
        <dbReference type="Proteomes" id="UP000294933"/>
    </source>
</evidence>
<evidence type="ECO:0000313" key="2">
    <source>
        <dbReference type="EMBL" id="TDL29104.1"/>
    </source>
</evidence>
<protein>
    <submittedName>
        <fullName evidence="2">Uncharacterized protein</fullName>
    </submittedName>
</protein>
<name>A0A4R5XDI1_9AGAM</name>
<reference evidence="2 3" key="1">
    <citation type="submission" date="2018-06" db="EMBL/GenBank/DDBJ databases">
        <title>A transcriptomic atlas of mushroom development highlights an independent origin of complex multicellularity.</title>
        <authorList>
            <consortium name="DOE Joint Genome Institute"/>
            <person name="Krizsan K."/>
            <person name="Almasi E."/>
            <person name="Merenyi Z."/>
            <person name="Sahu N."/>
            <person name="Viragh M."/>
            <person name="Koszo T."/>
            <person name="Mondo S."/>
            <person name="Kiss B."/>
            <person name="Balint B."/>
            <person name="Kues U."/>
            <person name="Barry K."/>
            <person name="Hegedus J.C."/>
            <person name="Henrissat B."/>
            <person name="Johnson J."/>
            <person name="Lipzen A."/>
            <person name="Ohm R."/>
            <person name="Nagy I."/>
            <person name="Pangilinan J."/>
            <person name="Yan J."/>
            <person name="Xiong Y."/>
            <person name="Grigoriev I.V."/>
            <person name="Hibbett D.S."/>
            <person name="Nagy L.G."/>
        </authorList>
    </citation>
    <scope>NUCLEOTIDE SEQUENCE [LARGE SCALE GENOMIC DNA]</scope>
    <source>
        <strain evidence="2 3">SZMC22713</strain>
    </source>
</reference>
<keyword evidence="3" id="KW-1185">Reference proteome</keyword>
<organism evidence="2 3">
    <name type="scientific">Rickenella mellea</name>
    <dbReference type="NCBI Taxonomy" id="50990"/>
    <lineage>
        <taxon>Eukaryota</taxon>
        <taxon>Fungi</taxon>
        <taxon>Dikarya</taxon>
        <taxon>Basidiomycota</taxon>
        <taxon>Agaricomycotina</taxon>
        <taxon>Agaricomycetes</taxon>
        <taxon>Hymenochaetales</taxon>
        <taxon>Rickenellaceae</taxon>
        <taxon>Rickenella</taxon>
    </lineage>
</organism>
<dbReference type="EMBL" id="ML170156">
    <property type="protein sequence ID" value="TDL29104.1"/>
    <property type="molecule type" value="Genomic_DNA"/>
</dbReference>
<dbReference type="VEuPathDB" id="FungiDB:BD410DRAFT_3867"/>
<proteinExistence type="predicted"/>
<feature type="compositionally biased region" description="Polar residues" evidence="1">
    <location>
        <begin position="29"/>
        <end position="41"/>
    </location>
</feature>
<dbReference type="AlphaFoldDB" id="A0A4R5XDI1"/>
<feature type="compositionally biased region" description="Acidic residues" evidence="1">
    <location>
        <begin position="42"/>
        <end position="52"/>
    </location>
</feature>
<feature type="compositionally biased region" description="Low complexity" evidence="1">
    <location>
        <begin position="15"/>
        <end position="28"/>
    </location>
</feature>
<feature type="region of interest" description="Disordered" evidence="1">
    <location>
        <begin position="1"/>
        <end position="118"/>
    </location>
</feature>
<dbReference type="Proteomes" id="UP000294933">
    <property type="component" value="Unassembled WGS sequence"/>
</dbReference>
<feature type="compositionally biased region" description="Basic and acidic residues" evidence="1">
    <location>
        <begin position="73"/>
        <end position="84"/>
    </location>
</feature>
<evidence type="ECO:0000256" key="1">
    <source>
        <dbReference type="SAM" id="MobiDB-lite"/>
    </source>
</evidence>
<accession>A0A4R5XDI1</accession>
<sequence length="118" mass="13044">MARPRQSITRRRSPSRSTTATPSTTISPMFSNKTSEISETPDTSDIDEDTKDTEEKPVARRSTRSSVTATRKRLAEASSDHEESASANSKRRGTGKGMYIEIPTTTRLETPLKNKLSV</sequence>
<gene>
    <name evidence="2" type="ORF">BD410DRAFT_3867</name>
</gene>